<reference evidence="2 3" key="1">
    <citation type="submission" date="2019-03" db="EMBL/GenBank/DDBJ databases">
        <title>Genomic Encyclopedia of Type Strains, Phase III (KMG-III): the genomes of soil and plant-associated and newly described type strains.</title>
        <authorList>
            <person name="Whitman W."/>
        </authorList>
    </citation>
    <scope>NUCLEOTIDE SEQUENCE [LARGE SCALE GENOMIC DNA]</scope>
    <source>
        <strain evidence="2 3">VKMAc-2574</strain>
    </source>
</reference>
<dbReference type="Gene3D" id="3.40.50.1820">
    <property type="entry name" value="alpha/beta hydrolase"/>
    <property type="match status" value="1"/>
</dbReference>
<gene>
    <name evidence="2" type="ORF">EV137_3021</name>
</gene>
<dbReference type="InterPro" id="IPR000073">
    <property type="entry name" value="AB_hydrolase_1"/>
</dbReference>
<dbReference type="InterPro" id="IPR029058">
    <property type="entry name" value="AB_hydrolase_fold"/>
</dbReference>
<keyword evidence="2" id="KW-0378">Hydrolase</keyword>
<dbReference type="SUPFAM" id="SSF53474">
    <property type="entry name" value="alpha/beta-Hydrolases"/>
    <property type="match status" value="1"/>
</dbReference>
<evidence type="ECO:0000313" key="2">
    <source>
        <dbReference type="EMBL" id="TDW89229.1"/>
    </source>
</evidence>
<keyword evidence="3" id="KW-1185">Reference proteome</keyword>
<dbReference type="EMBL" id="SODU01000002">
    <property type="protein sequence ID" value="TDW89229.1"/>
    <property type="molecule type" value="Genomic_DNA"/>
</dbReference>
<accession>A0ABY2FDB3</accession>
<evidence type="ECO:0000259" key="1">
    <source>
        <dbReference type="Pfam" id="PF00561"/>
    </source>
</evidence>
<sequence length="286" mass="29828">MPEPVTQTLDVPGATLTYDVRGDLAQRPVLLMIGSPMGASGFPTLASHFEDRTVVTYDPRGVERSVRSGELGELSPDDHAGDLAALIEHLDAGPVDIFASSGGAVNALALTARRPDLINTLVAHEPPLAGILPDSEAALAAVADMYETYQRDGMGAGMAKFITLVSYDGEIPADYTQQPAPDPAMFGLPSEDDGTRTDALLGQNLRGCTSYQPDFDALGKATDRIVIGIGEESGNALAGRGGKAVAERLGLTPVVFPSGHGGFLGNEYGQPGKPVEFAAKLREVLG</sequence>
<protein>
    <submittedName>
        <fullName evidence="2">Alpha/beta hydrolase family protein</fullName>
    </submittedName>
</protein>
<feature type="domain" description="AB hydrolase-1" evidence="1">
    <location>
        <begin position="28"/>
        <end position="149"/>
    </location>
</feature>
<name>A0ABY2FDB3_9ACTN</name>
<comment type="caution">
    <text evidence="2">The sequence shown here is derived from an EMBL/GenBank/DDBJ whole genome shotgun (WGS) entry which is preliminary data.</text>
</comment>
<dbReference type="Pfam" id="PF00561">
    <property type="entry name" value="Abhydrolase_1"/>
    <property type="match status" value="1"/>
</dbReference>
<evidence type="ECO:0000313" key="3">
    <source>
        <dbReference type="Proteomes" id="UP000295060"/>
    </source>
</evidence>
<dbReference type="Proteomes" id="UP000295060">
    <property type="component" value="Unassembled WGS sequence"/>
</dbReference>
<dbReference type="GO" id="GO:0016787">
    <property type="term" value="F:hydrolase activity"/>
    <property type="evidence" value="ECO:0007669"/>
    <property type="project" value="UniProtKB-KW"/>
</dbReference>
<proteinExistence type="predicted"/>
<dbReference type="RefSeq" id="WP_134129638.1">
    <property type="nucleotide sequence ID" value="NZ_SODU01000002.1"/>
</dbReference>
<organism evidence="2 3">
    <name type="scientific">Kribbella pratensis</name>
    <dbReference type="NCBI Taxonomy" id="2512112"/>
    <lineage>
        <taxon>Bacteria</taxon>
        <taxon>Bacillati</taxon>
        <taxon>Actinomycetota</taxon>
        <taxon>Actinomycetes</taxon>
        <taxon>Propionibacteriales</taxon>
        <taxon>Kribbellaceae</taxon>
        <taxon>Kribbella</taxon>
    </lineage>
</organism>